<name>A0A6J4RPI5_9ACTN</name>
<organism evidence="2">
    <name type="scientific">uncultured Rubrobacteraceae bacterium</name>
    <dbReference type="NCBI Taxonomy" id="349277"/>
    <lineage>
        <taxon>Bacteria</taxon>
        <taxon>Bacillati</taxon>
        <taxon>Actinomycetota</taxon>
        <taxon>Rubrobacteria</taxon>
        <taxon>Rubrobacterales</taxon>
        <taxon>Rubrobacteraceae</taxon>
        <taxon>environmental samples</taxon>
    </lineage>
</organism>
<accession>A0A6J4RPI5</accession>
<dbReference type="AlphaFoldDB" id="A0A6J4RPI5"/>
<proteinExistence type="predicted"/>
<evidence type="ECO:0000256" key="1">
    <source>
        <dbReference type="SAM" id="MobiDB-lite"/>
    </source>
</evidence>
<sequence>MVPASARNQNPAPSSDRSKGLRRMWSLRRCSFALALRKSVRKRR</sequence>
<evidence type="ECO:0000313" key="2">
    <source>
        <dbReference type="EMBL" id="CAA9478417.1"/>
    </source>
</evidence>
<feature type="region of interest" description="Disordered" evidence="1">
    <location>
        <begin position="1"/>
        <end position="22"/>
    </location>
</feature>
<dbReference type="EMBL" id="CADCVK010000211">
    <property type="protein sequence ID" value="CAA9478417.1"/>
    <property type="molecule type" value="Genomic_DNA"/>
</dbReference>
<feature type="compositionally biased region" description="Polar residues" evidence="1">
    <location>
        <begin position="1"/>
        <end position="15"/>
    </location>
</feature>
<gene>
    <name evidence="2" type="ORF">AVDCRST_MAG12-1351</name>
</gene>
<reference evidence="2" key="1">
    <citation type="submission" date="2020-02" db="EMBL/GenBank/DDBJ databases">
        <authorList>
            <person name="Meier V. D."/>
        </authorList>
    </citation>
    <scope>NUCLEOTIDE SEQUENCE</scope>
    <source>
        <strain evidence="2">AVDCRST_MAG12</strain>
    </source>
</reference>
<protein>
    <submittedName>
        <fullName evidence="2">Uncharacterized protein</fullName>
    </submittedName>
</protein>